<organism evidence="2 3">
    <name type="scientific">Xylanibacillus composti</name>
    <dbReference type="NCBI Taxonomy" id="1572762"/>
    <lineage>
        <taxon>Bacteria</taxon>
        <taxon>Bacillati</taxon>
        <taxon>Bacillota</taxon>
        <taxon>Bacilli</taxon>
        <taxon>Bacillales</taxon>
        <taxon>Paenibacillaceae</taxon>
        <taxon>Xylanibacillus</taxon>
    </lineage>
</organism>
<reference evidence="2" key="1">
    <citation type="submission" date="2021-04" db="EMBL/GenBank/DDBJ databases">
        <title>Draft genome sequence of Xylanibacillus composti strain K13.</title>
        <authorList>
            <person name="Uke A."/>
            <person name="Chhe C."/>
            <person name="Baramee S."/>
            <person name="Kosugi A."/>
        </authorList>
    </citation>
    <scope>NUCLEOTIDE SEQUENCE</scope>
    <source>
        <strain evidence="2">K13</strain>
    </source>
</reference>
<evidence type="ECO:0000256" key="1">
    <source>
        <dbReference type="SAM" id="MobiDB-lite"/>
    </source>
</evidence>
<evidence type="ECO:0000313" key="2">
    <source>
        <dbReference type="EMBL" id="GIQ70214.1"/>
    </source>
</evidence>
<protein>
    <submittedName>
        <fullName evidence="2">Uncharacterized protein</fullName>
    </submittedName>
</protein>
<accession>A0A8J4H3J5</accession>
<feature type="region of interest" description="Disordered" evidence="1">
    <location>
        <begin position="57"/>
        <end position="77"/>
    </location>
</feature>
<gene>
    <name evidence="2" type="ORF">XYCOK13_30380</name>
</gene>
<keyword evidence="3" id="KW-1185">Reference proteome</keyword>
<dbReference type="Proteomes" id="UP000677918">
    <property type="component" value="Unassembled WGS sequence"/>
</dbReference>
<dbReference type="EMBL" id="BOVK01000041">
    <property type="protein sequence ID" value="GIQ70214.1"/>
    <property type="molecule type" value="Genomic_DNA"/>
</dbReference>
<sequence length="77" mass="9070">MRKKIHAKKAPFPFIAQPNVRSQRMRKGRTSLDQAFAIGRQFPWQVRYFHLQAAVQPEKSPKDAKMQELSAKLTKYR</sequence>
<comment type="caution">
    <text evidence="2">The sequence shown here is derived from an EMBL/GenBank/DDBJ whole genome shotgun (WGS) entry which is preliminary data.</text>
</comment>
<proteinExistence type="predicted"/>
<evidence type="ECO:0000313" key="3">
    <source>
        <dbReference type="Proteomes" id="UP000677918"/>
    </source>
</evidence>
<name>A0A8J4H3J5_9BACL</name>
<dbReference type="AlphaFoldDB" id="A0A8J4H3J5"/>